<dbReference type="PANTHER" id="PTHR19303">
    <property type="entry name" value="TRANSPOSON"/>
    <property type="match status" value="1"/>
</dbReference>
<dbReference type="InterPro" id="IPR050863">
    <property type="entry name" value="CenT-Element_Derived"/>
</dbReference>
<dbReference type="Pfam" id="PF03184">
    <property type="entry name" value="DDE_1"/>
    <property type="match status" value="1"/>
</dbReference>
<feature type="transmembrane region" description="Helical" evidence="4">
    <location>
        <begin position="73"/>
        <end position="94"/>
    </location>
</feature>
<reference evidence="6 7" key="1">
    <citation type="submission" date="2024-04" db="EMBL/GenBank/DDBJ databases">
        <authorList>
            <person name="Waldvogel A.-M."/>
            <person name="Schoenle A."/>
        </authorList>
    </citation>
    <scope>NUCLEOTIDE SEQUENCE [LARGE SCALE GENOMIC DNA]</scope>
</reference>
<evidence type="ECO:0000256" key="1">
    <source>
        <dbReference type="ARBA" id="ARBA00004123"/>
    </source>
</evidence>
<sequence length="497" mass="56379">MIVDFRKSTVPPPPPSVMDSPITSVESFRFLGTTITQDLKWEPTISSLIKKAQQRMYFLRQLRKAKLPAQMLVQFYTAIIESILTSSITVWFAGATVRDKQRLQRIVRSAEEVIGRSLPSLQDLSQMPSIRVIRKRQRKFRIWNPVAMQGAIDEVRADRLSYRQAAVHFGVPKSTLRDRVSGKVASDSTYGQRPLLSEKDENALVEYCLYSASFGFPLTKSQVVTHALAIFNRRHPQTPKVALSQTWWVNFRERQKQRLTTRTPDIIDRGRASCAKRGPVEDYFNLLSSTMDRYGLRGKPHCIYNCDETGFQLDSQRRKVVVPRGTKHTYRQAPGTREHITVLACLNAAGEDIPPFIIYKGGYPGGPYNKEGVPNALYGKSPAGYMDNDLFVKWFNQHFLKHATQERPLLLVMDGHASHLGPELIQAAQGAGVILLCLPPHTSHILQPLDAHIQFFWTLEGRFCRHNWGSVGCEPLLYTFQKGVFKGPQKLISEDEG</sequence>
<accession>A0AAV2IYH7</accession>
<dbReference type="Pfam" id="PF05225">
    <property type="entry name" value="HTH_psq"/>
    <property type="match status" value="1"/>
</dbReference>
<keyword evidence="3" id="KW-0539">Nucleus</keyword>
<comment type="subcellular location">
    <subcellularLocation>
        <location evidence="1">Nucleus</location>
    </subcellularLocation>
</comment>
<keyword evidence="4" id="KW-1133">Transmembrane helix</keyword>
<dbReference type="GO" id="GO:0016706">
    <property type="term" value="F:2-oxoglutarate-dependent dioxygenase activity"/>
    <property type="evidence" value="ECO:0007669"/>
    <property type="project" value="InterPro"/>
</dbReference>
<proteinExistence type="predicted"/>
<dbReference type="GO" id="GO:0008168">
    <property type="term" value="F:methyltransferase activity"/>
    <property type="evidence" value="ECO:0007669"/>
    <property type="project" value="InterPro"/>
</dbReference>
<evidence type="ECO:0000256" key="4">
    <source>
        <dbReference type="SAM" id="Phobius"/>
    </source>
</evidence>
<dbReference type="Gene3D" id="1.10.10.60">
    <property type="entry name" value="Homeodomain-like"/>
    <property type="match status" value="1"/>
</dbReference>
<evidence type="ECO:0000256" key="3">
    <source>
        <dbReference type="ARBA" id="ARBA00023242"/>
    </source>
</evidence>
<evidence type="ECO:0000313" key="6">
    <source>
        <dbReference type="EMBL" id="CAL1570343.1"/>
    </source>
</evidence>
<organism evidence="6 7">
    <name type="scientific">Knipowitschia caucasica</name>
    <name type="common">Caucasian dwarf goby</name>
    <name type="synonym">Pomatoschistus caucasicus</name>
    <dbReference type="NCBI Taxonomy" id="637954"/>
    <lineage>
        <taxon>Eukaryota</taxon>
        <taxon>Metazoa</taxon>
        <taxon>Chordata</taxon>
        <taxon>Craniata</taxon>
        <taxon>Vertebrata</taxon>
        <taxon>Euteleostomi</taxon>
        <taxon>Actinopterygii</taxon>
        <taxon>Neopterygii</taxon>
        <taxon>Teleostei</taxon>
        <taxon>Neoteleostei</taxon>
        <taxon>Acanthomorphata</taxon>
        <taxon>Gobiaria</taxon>
        <taxon>Gobiiformes</taxon>
        <taxon>Gobioidei</taxon>
        <taxon>Gobiidae</taxon>
        <taxon>Gobiinae</taxon>
        <taxon>Knipowitschia</taxon>
    </lineage>
</organism>
<dbReference type="AlphaFoldDB" id="A0AAV2IYH7"/>
<keyword evidence="4" id="KW-0472">Membrane</keyword>
<dbReference type="Pfam" id="PF03221">
    <property type="entry name" value="HTH_Tnp_Tc5"/>
    <property type="match status" value="1"/>
</dbReference>
<gene>
    <name evidence="6" type="ORF">KC01_LOCUS2658</name>
</gene>
<keyword evidence="7" id="KW-1185">Reference proteome</keyword>
<name>A0AAV2IYH7_KNICA</name>
<dbReference type="EMBL" id="OZ035832">
    <property type="protein sequence ID" value="CAL1570343.1"/>
    <property type="molecule type" value="Genomic_DNA"/>
</dbReference>
<dbReference type="PANTHER" id="PTHR19303:SF74">
    <property type="entry name" value="POGO TRANSPOSABLE ELEMENT WITH KRAB DOMAIN"/>
    <property type="match status" value="1"/>
</dbReference>
<dbReference type="SUPFAM" id="SSF46689">
    <property type="entry name" value="Homeodomain-like"/>
    <property type="match status" value="1"/>
</dbReference>
<dbReference type="InterPro" id="IPR006600">
    <property type="entry name" value="HTH_CenpB_DNA-bd_dom"/>
</dbReference>
<dbReference type="GO" id="GO:0003677">
    <property type="term" value="F:DNA binding"/>
    <property type="evidence" value="ECO:0007669"/>
    <property type="project" value="UniProtKB-KW"/>
</dbReference>
<evidence type="ECO:0000259" key="5">
    <source>
        <dbReference type="PROSITE" id="PS51253"/>
    </source>
</evidence>
<keyword evidence="2" id="KW-0238">DNA-binding</keyword>
<dbReference type="InterPro" id="IPR007889">
    <property type="entry name" value="HTH_Psq"/>
</dbReference>
<dbReference type="PROSITE" id="PS51253">
    <property type="entry name" value="HTH_CENPB"/>
    <property type="match status" value="1"/>
</dbReference>
<dbReference type="Gene3D" id="3.30.420.10">
    <property type="entry name" value="Ribonuclease H-like superfamily/Ribonuclease H"/>
    <property type="match status" value="1"/>
</dbReference>
<keyword evidence="4" id="KW-0812">Transmembrane</keyword>
<dbReference type="InterPro" id="IPR015095">
    <property type="entry name" value="AlkB_hom8_N"/>
</dbReference>
<dbReference type="InterPro" id="IPR004875">
    <property type="entry name" value="DDE_SF_endonuclease_dom"/>
</dbReference>
<protein>
    <recommendedName>
        <fullName evidence="5">HTH CENPB-type domain-containing protein</fullName>
    </recommendedName>
</protein>
<dbReference type="InterPro" id="IPR036397">
    <property type="entry name" value="RNaseH_sf"/>
</dbReference>
<evidence type="ECO:0000313" key="7">
    <source>
        <dbReference type="Proteomes" id="UP001497482"/>
    </source>
</evidence>
<evidence type="ECO:0000256" key="2">
    <source>
        <dbReference type="ARBA" id="ARBA00023125"/>
    </source>
</evidence>
<dbReference type="InterPro" id="IPR009057">
    <property type="entry name" value="Homeodomain-like_sf"/>
</dbReference>
<dbReference type="Proteomes" id="UP001497482">
    <property type="component" value="Chromosome 10"/>
</dbReference>
<dbReference type="Pfam" id="PF09004">
    <property type="entry name" value="ALKBH8_N"/>
    <property type="match status" value="1"/>
</dbReference>
<dbReference type="GO" id="GO:0005634">
    <property type="term" value="C:nucleus"/>
    <property type="evidence" value="ECO:0007669"/>
    <property type="project" value="UniProtKB-SubCell"/>
</dbReference>
<feature type="domain" description="HTH CENPB-type" evidence="5">
    <location>
        <begin position="188"/>
        <end position="261"/>
    </location>
</feature>